<evidence type="ECO:0000313" key="2">
    <source>
        <dbReference type="Proteomes" id="UP000465263"/>
    </source>
</evidence>
<accession>A0A7I9XES0</accession>
<organism evidence="1 2">
    <name type="scientific">Mycolicibacter senuensis</name>
    <dbReference type="NCBI Taxonomy" id="386913"/>
    <lineage>
        <taxon>Bacteria</taxon>
        <taxon>Bacillati</taxon>
        <taxon>Actinomycetota</taxon>
        <taxon>Actinomycetes</taxon>
        <taxon>Mycobacteriales</taxon>
        <taxon>Mycobacteriaceae</taxon>
        <taxon>Mycolicibacter</taxon>
    </lineage>
</organism>
<name>A0A7I9XES0_9MYCO</name>
<sequence length="160" mass="17490">MRSSAKAVAATEAASEGWLGDIDFKPDIRGIINRLSRALELKKVADELAALDNPNDDDRKILAEARTTIASLEKSAFESVELISQCASEAMRIDDSLRQEREEARTAEQRAELHGKLGAMLYGIEAAPESAATNSTADAVMARVQAYRELKNQIQTVREA</sequence>
<reference evidence="1 2" key="1">
    <citation type="journal article" date="2019" name="Emerg. Microbes Infect.">
        <title>Comprehensive subspecies identification of 175 nontuberculous mycobacteria species based on 7547 genomic profiles.</title>
        <authorList>
            <person name="Matsumoto Y."/>
            <person name="Kinjo T."/>
            <person name="Motooka D."/>
            <person name="Nabeya D."/>
            <person name="Jung N."/>
            <person name="Uechi K."/>
            <person name="Horii T."/>
            <person name="Iida T."/>
            <person name="Fujita J."/>
            <person name="Nakamura S."/>
        </authorList>
    </citation>
    <scope>NUCLEOTIDE SEQUENCE [LARGE SCALE GENOMIC DNA]</scope>
    <source>
        <strain evidence="1 2">JCM 16017</strain>
    </source>
</reference>
<evidence type="ECO:0000313" key="1">
    <source>
        <dbReference type="EMBL" id="GFG68462.1"/>
    </source>
</evidence>
<comment type="caution">
    <text evidence="1">The sequence shown here is derived from an EMBL/GenBank/DDBJ whole genome shotgun (WGS) entry which is preliminary data.</text>
</comment>
<dbReference type="Proteomes" id="UP000465263">
    <property type="component" value="Unassembled WGS sequence"/>
</dbReference>
<dbReference type="AlphaFoldDB" id="A0A7I9XES0"/>
<proteinExistence type="predicted"/>
<protein>
    <submittedName>
        <fullName evidence="1">Uncharacterized protein</fullName>
    </submittedName>
</protein>
<keyword evidence="2" id="KW-1185">Reference proteome</keyword>
<gene>
    <name evidence="1" type="ORF">MSEN_01820</name>
</gene>
<dbReference type="EMBL" id="BLKV01000001">
    <property type="protein sequence ID" value="GFG68462.1"/>
    <property type="molecule type" value="Genomic_DNA"/>
</dbReference>